<keyword evidence="5" id="KW-1185">Reference proteome</keyword>
<comment type="caution">
    <text evidence="4">The sequence shown here is derived from an EMBL/GenBank/DDBJ whole genome shotgun (WGS) entry which is preliminary data.</text>
</comment>
<evidence type="ECO:0000256" key="1">
    <source>
        <dbReference type="SAM" id="Phobius"/>
    </source>
</evidence>
<dbReference type="OrthoDB" id="1523489at2"/>
<dbReference type="Gene3D" id="3.55.50.30">
    <property type="match status" value="1"/>
</dbReference>
<proteinExistence type="predicted"/>
<organism evidence="4 5">
    <name type="scientific">Adhaeribacter arboris</name>
    <dbReference type="NCBI Taxonomy" id="2072846"/>
    <lineage>
        <taxon>Bacteria</taxon>
        <taxon>Pseudomonadati</taxon>
        <taxon>Bacteroidota</taxon>
        <taxon>Cytophagia</taxon>
        <taxon>Cytophagales</taxon>
        <taxon>Hymenobacteraceae</taxon>
        <taxon>Adhaeribacter</taxon>
    </lineage>
</organism>
<keyword evidence="1" id="KW-0812">Transmembrane</keyword>
<dbReference type="PANTHER" id="PTHR30273">
    <property type="entry name" value="PERIPLASMIC SIGNAL SENSOR AND SIGMA FACTOR ACTIVATOR FECR-RELATED"/>
    <property type="match status" value="1"/>
</dbReference>
<evidence type="ECO:0000259" key="2">
    <source>
        <dbReference type="Pfam" id="PF04773"/>
    </source>
</evidence>
<dbReference type="Pfam" id="PF04773">
    <property type="entry name" value="FecR"/>
    <property type="match status" value="1"/>
</dbReference>
<dbReference type="PIRSF" id="PIRSF018266">
    <property type="entry name" value="FecR"/>
    <property type="match status" value="1"/>
</dbReference>
<sequence length="364" mass="41374">MTGFLSLNKKKTTGVKYPMDLPDFTIEELLQDSSFQHWVYKTDVAAEVKWDTFLAAHPEQLVVAEQAALLLAGISFTPMVIPEVQEQESWQRLKYRLAFQENAAPLQPVKITNRSYPQWSKWAAAVILFCLGSTLFYYAALKQKQQVYRTNYGETATLILPDSSTVVLNGNTTLRYMANWRSNESREVWLAGEAFFSVLQKPGRGNAKFIVHTPEVNVRVLGTRFNVTNRRQTTRIVLNSGKVCLSVNNSINEKVTETLKPGEMAELLPVEQKFTKRRVNPELYSSWTHKKLIFEATPLADIVTLLEENYGFTVKVSDPRIVTRKITGEIYIDDVNTLLLALSTSFDLKLEKQGRKTLLITPNS</sequence>
<dbReference type="Pfam" id="PF16344">
    <property type="entry name" value="FecR_C"/>
    <property type="match status" value="1"/>
</dbReference>
<dbReference type="GO" id="GO:0016989">
    <property type="term" value="F:sigma factor antagonist activity"/>
    <property type="evidence" value="ECO:0007669"/>
    <property type="project" value="TreeGrafter"/>
</dbReference>
<evidence type="ECO:0000259" key="3">
    <source>
        <dbReference type="Pfam" id="PF16344"/>
    </source>
</evidence>
<protein>
    <submittedName>
        <fullName evidence="4">Uncharacterized protein</fullName>
    </submittedName>
</protein>
<dbReference type="InterPro" id="IPR012373">
    <property type="entry name" value="Ferrdict_sens_TM"/>
</dbReference>
<feature type="transmembrane region" description="Helical" evidence="1">
    <location>
        <begin position="122"/>
        <end position="141"/>
    </location>
</feature>
<evidence type="ECO:0000313" key="4">
    <source>
        <dbReference type="EMBL" id="PSR56177.1"/>
    </source>
</evidence>
<dbReference type="InterPro" id="IPR032508">
    <property type="entry name" value="FecR_C"/>
</dbReference>
<accession>A0A2T2YKY7</accession>
<dbReference type="InterPro" id="IPR006860">
    <property type="entry name" value="FecR"/>
</dbReference>
<keyword evidence="1" id="KW-0472">Membrane</keyword>
<dbReference type="EMBL" id="PYFT01000001">
    <property type="protein sequence ID" value="PSR56177.1"/>
    <property type="molecule type" value="Genomic_DNA"/>
</dbReference>
<feature type="domain" description="FecR protein" evidence="2">
    <location>
        <begin position="147"/>
        <end position="243"/>
    </location>
</feature>
<dbReference type="Proteomes" id="UP000240357">
    <property type="component" value="Unassembled WGS sequence"/>
</dbReference>
<evidence type="ECO:0000313" key="5">
    <source>
        <dbReference type="Proteomes" id="UP000240357"/>
    </source>
</evidence>
<dbReference type="RefSeq" id="WP_106932355.1">
    <property type="nucleotide sequence ID" value="NZ_PYFT01000001.1"/>
</dbReference>
<name>A0A2T2YKY7_9BACT</name>
<keyword evidence="1" id="KW-1133">Transmembrane helix</keyword>
<gene>
    <name evidence="4" type="ORF">AHMF7605_23065</name>
</gene>
<reference evidence="4 5" key="1">
    <citation type="submission" date="2018-03" db="EMBL/GenBank/DDBJ databases">
        <title>Adhaeribacter sp. HMF7605 Genome sequencing and assembly.</title>
        <authorList>
            <person name="Kang H."/>
            <person name="Kang J."/>
            <person name="Cha I."/>
            <person name="Kim H."/>
            <person name="Joh K."/>
        </authorList>
    </citation>
    <scope>NUCLEOTIDE SEQUENCE [LARGE SCALE GENOMIC DNA]</scope>
    <source>
        <strain evidence="4 5">HMF7605</strain>
    </source>
</reference>
<dbReference type="Gene3D" id="2.60.120.1440">
    <property type="match status" value="1"/>
</dbReference>
<feature type="domain" description="Protein FecR C-terminal" evidence="3">
    <location>
        <begin position="291"/>
        <end position="356"/>
    </location>
</feature>
<dbReference type="PANTHER" id="PTHR30273:SF2">
    <property type="entry name" value="PROTEIN FECR"/>
    <property type="match status" value="1"/>
</dbReference>
<dbReference type="AlphaFoldDB" id="A0A2T2YKY7"/>